<organism evidence="2 3">
    <name type="scientific">Triplophysa rosa</name>
    <name type="common">Cave loach</name>
    <dbReference type="NCBI Taxonomy" id="992332"/>
    <lineage>
        <taxon>Eukaryota</taxon>
        <taxon>Metazoa</taxon>
        <taxon>Chordata</taxon>
        <taxon>Craniata</taxon>
        <taxon>Vertebrata</taxon>
        <taxon>Euteleostomi</taxon>
        <taxon>Actinopterygii</taxon>
        <taxon>Neopterygii</taxon>
        <taxon>Teleostei</taxon>
        <taxon>Ostariophysi</taxon>
        <taxon>Cypriniformes</taxon>
        <taxon>Nemacheilidae</taxon>
        <taxon>Triplophysa</taxon>
    </lineage>
</organism>
<name>A0A9W7X0F9_TRIRA</name>
<proteinExistence type="predicted"/>
<sequence>QITRVWIICTCSVVIFLLVIDCHCIQKQTILSKNWGPQSMLYLKGKHGRRFVPDIEDIIANSGLKSWYGVLRGFQKMKLLNARKPSEIFTTQNFVFR</sequence>
<dbReference type="EMBL" id="JAFHDT010000003">
    <property type="protein sequence ID" value="KAI7812177.1"/>
    <property type="molecule type" value="Genomic_DNA"/>
</dbReference>
<reference evidence="2" key="1">
    <citation type="submission" date="2021-02" db="EMBL/GenBank/DDBJ databases">
        <title>Comparative genomics reveals that relaxation of natural selection precedes convergent phenotypic evolution of cavefish.</title>
        <authorList>
            <person name="Peng Z."/>
        </authorList>
    </citation>
    <scope>NUCLEOTIDE SEQUENCE</scope>
    <source>
        <tissue evidence="2">Muscle</tissue>
    </source>
</reference>
<dbReference type="Proteomes" id="UP001059041">
    <property type="component" value="Linkage Group LG3"/>
</dbReference>
<feature type="chain" id="PRO_5040885741" evidence="1">
    <location>
        <begin position="25"/>
        <end position="97"/>
    </location>
</feature>
<evidence type="ECO:0000256" key="1">
    <source>
        <dbReference type="SAM" id="SignalP"/>
    </source>
</evidence>
<keyword evidence="3" id="KW-1185">Reference proteome</keyword>
<gene>
    <name evidence="2" type="ORF">IRJ41_022455</name>
</gene>
<dbReference type="Pfam" id="PF15171">
    <property type="entry name" value="Spexin"/>
    <property type="match status" value="1"/>
</dbReference>
<keyword evidence="1" id="KW-0732">Signal</keyword>
<evidence type="ECO:0000313" key="2">
    <source>
        <dbReference type="EMBL" id="KAI7812177.1"/>
    </source>
</evidence>
<feature type="signal peptide" evidence="1">
    <location>
        <begin position="1"/>
        <end position="24"/>
    </location>
</feature>
<dbReference type="GO" id="GO:0005184">
    <property type="term" value="F:neuropeptide hormone activity"/>
    <property type="evidence" value="ECO:0007669"/>
    <property type="project" value="InterPro"/>
</dbReference>
<dbReference type="AlphaFoldDB" id="A0A9W7X0F9"/>
<comment type="caution">
    <text evidence="2">The sequence shown here is derived from an EMBL/GenBank/DDBJ whole genome shotgun (WGS) entry which is preliminary data.</text>
</comment>
<protein>
    <submittedName>
        <fullName evidence="2">Spexin 2</fullName>
    </submittedName>
</protein>
<dbReference type="InterPro" id="IPR028126">
    <property type="entry name" value="Spexin"/>
</dbReference>
<evidence type="ECO:0000313" key="3">
    <source>
        <dbReference type="Proteomes" id="UP001059041"/>
    </source>
</evidence>
<feature type="non-terminal residue" evidence="2">
    <location>
        <position position="97"/>
    </location>
</feature>
<accession>A0A9W7X0F9</accession>